<feature type="compositionally biased region" description="Basic and acidic residues" evidence="1">
    <location>
        <begin position="260"/>
        <end position="272"/>
    </location>
</feature>
<feature type="compositionally biased region" description="Basic and acidic residues" evidence="1">
    <location>
        <begin position="397"/>
        <end position="408"/>
    </location>
</feature>
<accession>A0A9N8HM53</accession>
<keyword evidence="3" id="KW-1185">Reference proteome</keyword>
<dbReference type="AlphaFoldDB" id="A0A9N8HM53"/>
<gene>
    <name evidence="2" type="ORF">SEMRO_969_G226190.1</name>
</gene>
<reference evidence="2" key="1">
    <citation type="submission" date="2020-06" db="EMBL/GenBank/DDBJ databases">
        <authorList>
            <consortium name="Plant Systems Biology data submission"/>
        </authorList>
    </citation>
    <scope>NUCLEOTIDE SEQUENCE</scope>
    <source>
        <strain evidence="2">D6</strain>
    </source>
</reference>
<evidence type="ECO:0000256" key="1">
    <source>
        <dbReference type="SAM" id="MobiDB-lite"/>
    </source>
</evidence>
<protein>
    <submittedName>
        <fullName evidence="2">Uncharacterized protein</fullName>
    </submittedName>
</protein>
<evidence type="ECO:0000313" key="2">
    <source>
        <dbReference type="EMBL" id="CAB9518876.1"/>
    </source>
</evidence>
<feature type="compositionally biased region" description="Basic residues" evidence="1">
    <location>
        <begin position="311"/>
        <end position="324"/>
    </location>
</feature>
<dbReference type="EMBL" id="CAICTM010000967">
    <property type="protein sequence ID" value="CAB9518876.1"/>
    <property type="molecule type" value="Genomic_DNA"/>
</dbReference>
<feature type="compositionally biased region" description="Acidic residues" evidence="1">
    <location>
        <begin position="477"/>
        <end position="489"/>
    </location>
</feature>
<comment type="caution">
    <text evidence="2">The sequence shown here is derived from an EMBL/GenBank/DDBJ whole genome shotgun (WGS) entry which is preliminary data.</text>
</comment>
<sequence>MMDWYNNDEDNHRLDDDIIVVQETRYHHHPNDSLLIDQQSQNLFLLSPTQRRSPRRQRPLGPGATAAILAASQEEARQHYFGGDGDDGSASDGDEASHNQEEASPQNAFASLESLLQQQPTLSMTQEEEGNHGGDEAKKASCLPVNKECGPLDTSVTAKEDDEKENAQTPLSASISQQTKDKPKRKEGERDGDKHDDPMAFRDETRVPEKSSSPAHESWPTTNDDDGNDRGRSDFVDSSGIMPPRSRSHSSNNKHSNKKRSAEYHNNSDFRRQQQRRTSSSRSNKTSTKQYKKTIHHSPSMMMMEVEPSKALRRQLQKSKKTSRSRSADRQDLTNSRPWKRRQHRSSSPAVVTQKRSKSPTVEKSNRSLVGSRPAGWERGPLGGISFRSSTSRGRSKSGDRQRKRPDDSYNNNSSTRLRQQQQNGRRRNTTKQDTAFPINALVSASFKTTTTTTPTTRKRGPSIFDDRTQMMTTTNDDSDPEPMDVDQIEDNLSDGEKEETPTNKSAAVQHTSFLATVRAPSRRKSTGDKSGDAVTITNNNPGLLKLLQKLRNDIQRDKTCLRSGEYPFPNKISSRFDDCDPRCRASSYMDVTIVGETWFPSHDNGSSGRQARSNSSMVVLGYIHSHHLYPERSAMTSITQPTSSCFAWINFSGETLQEHGLLSNPAGNQLRIYNAVVVPLVVDKSVDSQEEMATTNVCRFNVICSQLCEPYPTQILGQLEPTISELLAPTRSEGGLRGASLAP</sequence>
<feature type="region of interest" description="Disordered" evidence="1">
    <location>
        <begin position="79"/>
        <end position="106"/>
    </location>
</feature>
<feature type="compositionally biased region" description="Basic and acidic residues" evidence="1">
    <location>
        <begin position="129"/>
        <end position="139"/>
    </location>
</feature>
<name>A0A9N8HM53_9STRA</name>
<feature type="compositionally biased region" description="Polar residues" evidence="1">
    <location>
        <begin position="167"/>
        <end position="178"/>
    </location>
</feature>
<evidence type="ECO:0000313" key="3">
    <source>
        <dbReference type="Proteomes" id="UP001153069"/>
    </source>
</evidence>
<organism evidence="2 3">
    <name type="scientific">Seminavis robusta</name>
    <dbReference type="NCBI Taxonomy" id="568900"/>
    <lineage>
        <taxon>Eukaryota</taxon>
        <taxon>Sar</taxon>
        <taxon>Stramenopiles</taxon>
        <taxon>Ochrophyta</taxon>
        <taxon>Bacillariophyta</taxon>
        <taxon>Bacillariophyceae</taxon>
        <taxon>Bacillariophycidae</taxon>
        <taxon>Naviculales</taxon>
        <taxon>Naviculaceae</taxon>
        <taxon>Seminavis</taxon>
    </lineage>
</organism>
<feature type="compositionally biased region" description="Basic and acidic residues" evidence="1">
    <location>
        <begin position="179"/>
        <end position="209"/>
    </location>
</feature>
<dbReference type="OrthoDB" id="49385at2759"/>
<feature type="compositionally biased region" description="Low complexity" evidence="1">
    <location>
        <begin position="384"/>
        <end position="393"/>
    </location>
</feature>
<feature type="compositionally biased region" description="Polar residues" evidence="1">
    <location>
        <begin position="359"/>
        <end position="369"/>
    </location>
</feature>
<feature type="region of interest" description="Disordered" evidence="1">
    <location>
        <begin position="121"/>
        <end position="489"/>
    </location>
</feature>
<feature type="compositionally biased region" description="Low complexity" evidence="1">
    <location>
        <begin position="276"/>
        <end position="289"/>
    </location>
</feature>
<dbReference type="Proteomes" id="UP001153069">
    <property type="component" value="Unassembled WGS sequence"/>
</dbReference>
<proteinExistence type="predicted"/>
<feature type="compositionally biased region" description="Acidic residues" evidence="1">
    <location>
        <begin position="84"/>
        <end position="94"/>
    </location>
</feature>